<dbReference type="GO" id="GO:0005886">
    <property type="term" value="C:plasma membrane"/>
    <property type="evidence" value="ECO:0007669"/>
    <property type="project" value="UniProtKB-SubCell"/>
</dbReference>
<feature type="transmembrane region" description="Helical" evidence="7">
    <location>
        <begin position="74"/>
        <end position="95"/>
    </location>
</feature>
<name>A0A382YYK2_9ZZZZ</name>
<organism evidence="8">
    <name type="scientific">marine metagenome</name>
    <dbReference type="NCBI Taxonomy" id="408172"/>
    <lineage>
        <taxon>unclassified sequences</taxon>
        <taxon>metagenomes</taxon>
        <taxon>ecological metagenomes</taxon>
    </lineage>
</organism>
<dbReference type="PANTHER" id="PTHR23513:SF6">
    <property type="entry name" value="MAJOR FACILITATOR SUPERFAMILY ASSOCIATED DOMAIN-CONTAINING PROTEIN"/>
    <property type="match status" value="1"/>
</dbReference>
<comment type="subcellular location">
    <subcellularLocation>
        <location evidence="1">Cell membrane</location>
        <topology evidence="1">Multi-pass membrane protein</topology>
    </subcellularLocation>
</comment>
<gene>
    <name evidence="8" type="ORF">METZ01_LOCUS441201</name>
</gene>
<evidence type="ECO:0000256" key="3">
    <source>
        <dbReference type="ARBA" id="ARBA00022475"/>
    </source>
</evidence>
<evidence type="ECO:0000256" key="2">
    <source>
        <dbReference type="ARBA" id="ARBA00022448"/>
    </source>
</evidence>
<dbReference type="PANTHER" id="PTHR23513">
    <property type="entry name" value="INTEGRAL MEMBRANE EFFLUX PROTEIN-RELATED"/>
    <property type="match status" value="1"/>
</dbReference>
<dbReference type="AlphaFoldDB" id="A0A382YYK2"/>
<dbReference type="InterPro" id="IPR010290">
    <property type="entry name" value="TM_effector"/>
</dbReference>
<keyword evidence="5 7" id="KW-1133">Transmembrane helix</keyword>
<dbReference type="InterPro" id="IPR036259">
    <property type="entry name" value="MFS_trans_sf"/>
</dbReference>
<feature type="non-terminal residue" evidence="8">
    <location>
        <position position="97"/>
    </location>
</feature>
<sequence>MKLIQNKDFLSIWFIGLTHNILKWLEILAVGVVVFEITDSPFYVAMMVILRFMPLTIFGFLNGIIAERINRRKALFYVFLSMAVCSLSYAVLIHFGM</sequence>
<accession>A0A382YYK2</accession>
<proteinExistence type="predicted"/>
<evidence type="ECO:0000256" key="4">
    <source>
        <dbReference type="ARBA" id="ARBA00022692"/>
    </source>
</evidence>
<dbReference type="EMBL" id="UINC01179594">
    <property type="protein sequence ID" value="SVD88347.1"/>
    <property type="molecule type" value="Genomic_DNA"/>
</dbReference>
<evidence type="ECO:0000256" key="5">
    <source>
        <dbReference type="ARBA" id="ARBA00022989"/>
    </source>
</evidence>
<evidence type="ECO:0000256" key="7">
    <source>
        <dbReference type="SAM" id="Phobius"/>
    </source>
</evidence>
<reference evidence="8" key="1">
    <citation type="submission" date="2018-05" db="EMBL/GenBank/DDBJ databases">
        <authorList>
            <person name="Lanie J.A."/>
            <person name="Ng W.-L."/>
            <person name="Kazmierczak K.M."/>
            <person name="Andrzejewski T.M."/>
            <person name="Davidsen T.M."/>
            <person name="Wayne K.J."/>
            <person name="Tettelin H."/>
            <person name="Glass J.I."/>
            <person name="Rusch D."/>
            <person name="Podicherti R."/>
            <person name="Tsui H.-C.T."/>
            <person name="Winkler M.E."/>
        </authorList>
    </citation>
    <scope>NUCLEOTIDE SEQUENCE</scope>
</reference>
<keyword evidence="6 7" id="KW-0472">Membrane</keyword>
<feature type="transmembrane region" description="Helical" evidence="7">
    <location>
        <begin position="12"/>
        <end position="35"/>
    </location>
</feature>
<evidence type="ECO:0008006" key="9">
    <source>
        <dbReference type="Google" id="ProtNLM"/>
    </source>
</evidence>
<dbReference type="SUPFAM" id="SSF103473">
    <property type="entry name" value="MFS general substrate transporter"/>
    <property type="match status" value="1"/>
</dbReference>
<keyword evidence="4 7" id="KW-0812">Transmembrane</keyword>
<feature type="transmembrane region" description="Helical" evidence="7">
    <location>
        <begin position="41"/>
        <end position="62"/>
    </location>
</feature>
<keyword evidence="2" id="KW-0813">Transport</keyword>
<keyword evidence="3" id="KW-1003">Cell membrane</keyword>
<evidence type="ECO:0000313" key="8">
    <source>
        <dbReference type="EMBL" id="SVD88347.1"/>
    </source>
</evidence>
<evidence type="ECO:0000256" key="6">
    <source>
        <dbReference type="ARBA" id="ARBA00023136"/>
    </source>
</evidence>
<protein>
    <recommendedName>
        <fullName evidence="9">Major facilitator superfamily (MFS) profile domain-containing protein</fullName>
    </recommendedName>
</protein>
<dbReference type="Pfam" id="PF05977">
    <property type="entry name" value="MFS_3"/>
    <property type="match status" value="1"/>
</dbReference>
<evidence type="ECO:0000256" key="1">
    <source>
        <dbReference type="ARBA" id="ARBA00004651"/>
    </source>
</evidence>